<dbReference type="RefSeq" id="WP_130432983.1">
    <property type="nucleotide sequence ID" value="NZ_SGXF01000001.1"/>
</dbReference>
<dbReference type="InterPro" id="IPR033396">
    <property type="entry name" value="DUF5107"/>
</dbReference>
<dbReference type="SMART" id="SM00028">
    <property type="entry name" value="TPR"/>
    <property type="match status" value="7"/>
</dbReference>
<dbReference type="SUPFAM" id="SSF48452">
    <property type="entry name" value="TPR-like"/>
    <property type="match status" value="2"/>
</dbReference>
<dbReference type="EMBL" id="SGXF01000001">
    <property type="protein sequence ID" value="RZT02529.1"/>
    <property type="molecule type" value="Genomic_DNA"/>
</dbReference>
<dbReference type="Gene3D" id="1.25.40.10">
    <property type="entry name" value="Tetratricopeptide repeat domain"/>
    <property type="match status" value="4"/>
</dbReference>
<dbReference type="Pfam" id="PF17128">
    <property type="entry name" value="DUF5107"/>
    <property type="match status" value="1"/>
</dbReference>
<evidence type="ECO:0000313" key="4">
    <source>
        <dbReference type="Proteomes" id="UP000292927"/>
    </source>
</evidence>
<feature type="domain" description="DUF5107" evidence="2">
    <location>
        <begin position="39"/>
        <end position="343"/>
    </location>
</feature>
<dbReference type="PANTHER" id="PTHR12558">
    <property type="entry name" value="CELL DIVISION CYCLE 16,23,27"/>
    <property type="match status" value="1"/>
</dbReference>
<dbReference type="AlphaFoldDB" id="A0A4Q7PNI6"/>
<sequence length="1089" mass="124983">MGKVEVRREKIVIPTYEAAEYSKNPMFLEKRVYQGSSGRVYPHPVCENISDIKTNKEYEAIFLENAYILVMLLPEIGGRVQRLYDKTNGYDAVYYNEVIKPALVGLAGPWISGGIEFNWPQHHRPSTFDPVEYAIEEHPDGSVTVWMGEVEKMFHTKGMAGFTVYPDKAYLEIRGQLYNPTDRVQTFLWWANPAVAVNDHTQSIFPPDVHAVTDHGKRAVSTFPIATGTYYKVDYSSGVDISRYKNIPVPTSYMAWHSDYDFIGNYDYGKQAGLLHIADHHVAPGKKQWTWGNGSFGRAWDRNLTDENGPYIELMTGVFTDNQPDFTFLKPYEEKSFVQYFMPYKNVGAVKNACINGAVNLEIRDGKAICSAFTPAELGEVTAELRWENRVLFSETVNLSPRNTFLREEHLPEDFCPETELNGLRFLLSKDSKEIISYSPELDHQEPAPSPAEALPEPEELETTEKLFLAAVHLEQYRHATRSPEPYYLEGLKRDPSDIRLNNGYGKYLYQKGCYEKALEYFRRAADSSIWKNPNPYDCEPFYNLGLAYKALGKKSKAYDAFYRAAWDGSMQNRAFYQLACLSAGEGRYSEALEFTEKSLLCGAHHLKARNLKTTLLRLLDRTEEAISFAEETCRIDPLDTGCRYELYLLFHDKKRQEELKALLREDSQNYIELSLNYREAYLFLEAASVLELCSDSGDPMVHYHLYSNTKRKDALRRAEQCSSHYCFPNRLEDMEVLQEAVRTGGKWAGYYLGELLYDRGRWEEAVELWEACCCEISLPTVWRNLALAYYNKRKDGSRAREAMERAFSMDPTDARVFYELDQLYKVLNLPYENRLAQMEAHQELLAGRDDLYTEYVTLLNLDGQYQKALAAMEQHRFHPWEGGEGKITAQYRIARVGLAKEVFAEKPETAEAHLQAALCYPENLGEGKLAGAEDQDIDYLLGCLRQGKAGEDALRRAARGPGEISAAVYYNDQPPEMLYYSGLALGKLGREREASECFRRLREFGLAHEKDEIKIDYFAVSLPDFLIFEGDRRRKNRVDCCFLTALGYLGESNWEEAARYAEKGLEEDQSHFGLRQVRKAAEQCRSWI</sequence>
<dbReference type="OrthoDB" id="174931at2"/>
<dbReference type="InterPro" id="IPR011990">
    <property type="entry name" value="TPR-like_helical_dom_sf"/>
</dbReference>
<reference evidence="3 4" key="1">
    <citation type="submission" date="2019-02" db="EMBL/GenBank/DDBJ databases">
        <title>Genomic Encyclopedia of Type Strains, Phase IV (KMG-IV): sequencing the most valuable type-strain genomes for metagenomic binning, comparative biology and taxonomic classification.</title>
        <authorList>
            <person name="Goeker M."/>
        </authorList>
    </citation>
    <scope>NUCLEOTIDE SEQUENCE [LARGE SCALE GENOMIC DNA]</scope>
    <source>
        <strain evidence="3 4">DSM 29486</strain>
    </source>
</reference>
<protein>
    <submittedName>
        <fullName evidence="3">Uncharacterized protein DUF5107</fullName>
    </submittedName>
</protein>
<dbReference type="PANTHER" id="PTHR12558:SF13">
    <property type="entry name" value="CELL DIVISION CYCLE PROTEIN 27 HOMOLOG"/>
    <property type="match status" value="1"/>
</dbReference>
<feature type="region of interest" description="Disordered" evidence="1">
    <location>
        <begin position="440"/>
        <end position="459"/>
    </location>
</feature>
<evidence type="ECO:0000256" key="1">
    <source>
        <dbReference type="SAM" id="MobiDB-lite"/>
    </source>
</evidence>
<dbReference type="InterPro" id="IPR019734">
    <property type="entry name" value="TPR_rpt"/>
</dbReference>
<accession>A0A4Q7PNI6</accession>
<evidence type="ECO:0000313" key="3">
    <source>
        <dbReference type="EMBL" id="RZT02529.1"/>
    </source>
</evidence>
<proteinExistence type="predicted"/>
<organism evidence="3 4">
    <name type="scientific">Cuneatibacter caecimuris</name>
    <dbReference type="NCBI Taxonomy" id="1796618"/>
    <lineage>
        <taxon>Bacteria</taxon>
        <taxon>Bacillati</taxon>
        <taxon>Bacillota</taxon>
        <taxon>Clostridia</taxon>
        <taxon>Lachnospirales</taxon>
        <taxon>Lachnospiraceae</taxon>
        <taxon>Cuneatibacter</taxon>
    </lineage>
</organism>
<keyword evidence="4" id="KW-1185">Reference proteome</keyword>
<comment type="caution">
    <text evidence="3">The sequence shown here is derived from an EMBL/GenBank/DDBJ whole genome shotgun (WGS) entry which is preliminary data.</text>
</comment>
<name>A0A4Q7PNI6_9FIRM</name>
<evidence type="ECO:0000259" key="2">
    <source>
        <dbReference type="Pfam" id="PF17128"/>
    </source>
</evidence>
<dbReference type="Proteomes" id="UP000292927">
    <property type="component" value="Unassembled WGS sequence"/>
</dbReference>
<gene>
    <name evidence="3" type="ORF">EV209_0648</name>
</gene>